<proteinExistence type="predicted"/>
<sequence>MEPGQLVDNAVVDAWAAHLNTEASHERKKHPAIYFSTLISLFVSILHSVHCYLYVFNMVNKRVEVIDNADSIGAGIPFQNKYGETYRFMIEVFTRYFTENGSNQLKNVEQFKNPKVHPLKWSNIGNHIDCAIYTMCHMKKFSIFLKEFKTGIPVYGTTERQQKNHQAKLDQLRIKYLAELLTSEIHTKSLMITEGMKKLYTGTKG</sequence>
<dbReference type="Gene3D" id="3.40.395.10">
    <property type="entry name" value="Adenoviral Proteinase, Chain A"/>
    <property type="match status" value="1"/>
</dbReference>
<dbReference type="InterPro" id="IPR038765">
    <property type="entry name" value="Papain-like_cys_pep_sf"/>
</dbReference>
<dbReference type="AlphaFoldDB" id="A0AAV1C5U7"/>
<evidence type="ECO:0000313" key="3">
    <source>
        <dbReference type="Proteomes" id="UP001161247"/>
    </source>
</evidence>
<name>A0AAV1C5U7_OLDCO</name>
<evidence type="ECO:0000313" key="2">
    <source>
        <dbReference type="EMBL" id="CAI9090192.1"/>
    </source>
</evidence>
<dbReference type="EMBL" id="OX459118">
    <property type="protein sequence ID" value="CAI9090192.1"/>
    <property type="molecule type" value="Genomic_DNA"/>
</dbReference>
<keyword evidence="1" id="KW-0472">Membrane</keyword>
<organism evidence="2 3">
    <name type="scientific">Oldenlandia corymbosa var. corymbosa</name>
    <dbReference type="NCBI Taxonomy" id="529605"/>
    <lineage>
        <taxon>Eukaryota</taxon>
        <taxon>Viridiplantae</taxon>
        <taxon>Streptophyta</taxon>
        <taxon>Embryophyta</taxon>
        <taxon>Tracheophyta</taxon>
        <taxon>Spermatophyta</taxon>
        <taxon>Magnoliopsida</taxon>
        <taxon>eudicotyledons</taxon>
        <taxon>Gunneridae</taxon>
        <taxon>Pentapetalae</taxon>
        <taxon>asterids</taxon>
        <taxon>lamiids</taxon>
        <taxon>Gentianales</taxon>
        <taxon>Rubiaceae</taxon>
        <taxon>Rubioideae</taxon>
        <taxon>Spermacoceae</taxon>
        <taxon>Hedyotis-Oldenlandia complex</taxon>
        <taxon>Oldenlandia</taxon>
    </lineage>
</organism>
<dbReference type="SUPFAM" id="SSF54001">
    <property type="entry name" value="Cysteine proteinases"/>
    <property type="match status" value="1"/>
</dbReference>
<keyword evidence="1" id="KW-0812">Transmembrane</keyword>
<feature type="transmembrane region" description="Helical" evidence="1">
    <location>
        <begin position="32"/>
        <end position="55"/>
    </location>
</feature>
<keyword evidence="3" id="KW-1185">Reference proteome</keyword>
<accession>A0AAV1C5U7</accession>
<dbReference type="Proteomes" id="UP001161247">
    <property type="component" value="Chromosome 1"/>
</dbReference>
<gene>
    <name evidence="2" type="ORF">OLC1_LOCUS2405</name>
</gene>
<keyword evidence="1" id="KW-1133">Transmembrane helix</keyword>
<protein>
    <submittedName>
        <fullName evidence="2">OLC1v1024916C1</fullName>
    </submittedName>
</protein>
<reference evidence="2" key="1">
    <citation type="submission" date="2023-03" db="EMBL/GenBank/DDBJ databases">
        <authorList>
            <person name="Julca I."/>
        </authorList>
    </citation>
    <scope>NUCLEOTIDE SEQUENCE</scope>
</reference>
<evidence type="ECO:0000256" key="1">
    <source>
        <dbReference type="SAM" id="Phobius"/>
    </source>
</evidence>